<evidence type="ECO:0000259" key="4">
    <source>
        <dbReference type="Pfam" id="PF01266"/>
    </source>
</evidence>
<dbReference type="GO" id="GO:0009229">
    <property type="term" value="P:thiamine diphosphate biosynthetic process"/>
    <property type="evidence" value="ECO:0007669"/>
    <property type="project" value="UniProtKB-UniPathway"/>
</dbReference>
<organism evidence="5 6">
    <name type="scientific">Acidiphilium rubrum</name>
    <dbReference type="NCBI Taxonomy" id="526"/>
    <lineage>
        <taxon>Bacteria</taxon>
        <taxon>Pseudomonadati</taxon>
        <taxon>Pseudomonadota</taxon>
        <taxon>Alphaproteobacteria</taxon>
        <taxon>Acetobacterales</taxon>
        <taxon>Acidocellaceae</taxon>
        <taxon>Acidiphilium</taxon>
    </lineage>
</organism>
<dbReference type="Proteomes" id="UP000186308">
    <property type="component" value="Unassembled WGS sequence"/>
</dbReference>
<dbReference type="GO" id="GO:0005737">
    <property type="term" value="C:cytoplasm"/>
    <property type="evidence" value="ECO:0007669"/>
    <property type="project" value="TreeGrafter"/>
</dbReference>
<dbReference type="GO" id="GO:0009228">
    <property type="term" value="P:thiamine biosynthetic process"/>
    <property type="evidence" value="ECO:0007669"/>
    <property type="project" value="UniProtKB-KW"/>
</dbReference>
<dbReference type="InterPro" id="IPR006076">
    <property type="entry name" value="FAD-dep_OxRdtase"/>
</dbReference>
<accession>A0A8G2FH52</accession>
<dbReference type="Gene3D" id="3.50.50.60">
    <property type="entry name" value="FAD/NAD(P)-binding domain"/>
    <property type="match status" value="1"/>
</dbReference>
<dbReference type="NCBIfam" id="TIGR02352">
    <property type="entry name" value="thiamin_ThiO"/>
    <property type="match status" value="1"/>
</dbReference>
<dbReference type="EMBL" id="FTNE01000014">
    <property type="protein sequence ID" value="SIR06570.1"/>
    <property type="molecule type" value="Genomic_DNA"/>
</dbReference>
<reference evidence="5 6" key="1">
    <citation type="submission" date="2017-01" db="EMBL/GenBank/DDBJ databases">
        <authorList>
            <person name="Varghese N."/>
            <person name="Submissions S."/>
        </authorList>
    </citation>
    <scope>NUCLEOTIDE SEQUENCE [LARGE SCALE GENOMIC DNA]</scope>
    <source>
        <strain evidence="5 6">ATCC 35905</strain>
    </source>
</reference>
<evidence type="ECO:0000313" key="5">
    <source>
        <dbReference type="EMBL" id="SIR06570.1"/>
    </source>
</evidence>
<dbReference type="PANTHER" id="PTHR13847">
    <property type="entry name" value="SARCOSINE DEHYDROGENASE-RELATED"/>
    <property type="match status" value="1"/>
</dbReference>
<dbReference type="GO" id="GO:0050660">
    <property type="term" value="F:flavin adenine dinucleotide binding"/>
    <property type="evidence" value="ECO:0007669"/>
    <property type="project" value="InterPro"/>
</dbReference>
<dbReference type="InterPro" id="IPR012727">
    <property type="entry name" value="Gly_oxidase_ThiO"/>
</dbReference>
<proteinExistence type="predicted"/>
<evidence type="ECO:0000313" key="6">
    <source>
        <dbReference type="Proteomes" id="UP000186308"/>
    </source>
</evidence>
<dbReference type="SUPFAM" id="SSF51905">
    <property type="entry name" value="FAD/NAD(P)-binding domain"/>
    <property type="match status" value="1"/>
</dbReference>
<dbReference type="GO" id="GO:0016491">
    <property type="term" value="F:oxidoreductase activity"/>
    <property type="evidence" value="ECO:0007669"/>
    <property type="project" value="UniProtKB-KW"/>
</dbReference>
<keyword evidence="6" id="KW-1185">Reference proteome</keyword>
<dbReference type="AlphaFoldDB" id="A0A8G2FH52"/>
<name>A0A8G2FH52_ACIRU</name>
<gene>
    <name evidence="5" type="ORF">SAMN05421828_114106</name>
</gene>
<protein>
    <submittedName>
        <fullName evidence="5">Glycine oxidase</fullName>
    </submittedName>
</protein>
<evidence type="ECO:0000256" key="2">
    <source>
        <dbReference type="ARBA" id="ARBA00022977"/>
    </source>
</evidence>
<keyword evidence="3" id="KW-0560">Oxidoreductase</keyword>
<evidence type="ECO:0000256" key="1">
    <source>
        <dbReference type="ARBA" id="ARBA00004948"/>
    </source>
</evidence>
<evidence type="ECO:0000256" key="3">
    <source>
        <dbReference type="ARBA" id="ARBA00023002"/>
    </source>
</evidence>
<keyword evidence="2" id="KW-0784">Thiamine biosynthesis</keyword>
<dbReference type="UniPathway" id="UPA00060"/>
<sequence>MRVAIIGGGVIGLALGWRLAQRGVSVALFERDTVGRGASHAAAGMLAAACEAEPGEAALGVLNRTSLALWPDFAAEVEAASERSVGLRREGTMLVALNRDDAARLRHDMAFQHSQGIDLAWLTPGEAREREPYLAPQLAGAVFSPDDIQVDNRALVAALAEAFRRAGGALHEQATVARVETAQGRASGVVVDETFHPADVVVLAAGAWSGGVELPIARPPIRPVKGQMLAVQMNPADPLVRHVIWAPKAYLVPRADGRLVVGATVEERGFDDRMTAGGLYSLLDGAWRAVPGIEDLPVIETWVGFRPGSRDDAPVLGPSALPGLMFCTGHHRNGILLTPVTAAAMAATMIDGVVDPRVAPFGAARFDRLRSAA</sequence>
<dbReference type="Gene3D" id="3.30.9.10">
    <property type="entry name" value="D-Amino Acid Oxidase, subunit A, domain 2"/>
    <property type="match status" value="1"/>
</dbReference>
<comment type="pathway">
    <text evidence="1">Cofactor biosynthesis; thiamine diphosphate biosynthesis.</text>
</comment>
<dbReference type="OrthoDB" id="9805337at2"/>
<dbReference type="RefSeq" id="WP_029313719.1">
    <property type="nucleotide sequence ID" value="NZ_FTNE01000014.1"/>
</dbReference>
<dbReference type="PANTHER" id="PTHR13847:SF289">
    <property type="entry name" value="GLYCINE OXIDASE"/>
    <property type="match status" value="1"/>
</dbReference>
<dbReference type="SUPFAM" id="SSF54373">
    <property type="entry name" value="FAD-linked reductases, C-terminal domain"/>
    <property type="match status" value="1"/>
</dbReference>
<feature type="domain" description="FAD dependent oxidoreductase" evidence="4">
    <location>
        <begin position="2"/>
        <end position="347"/>
    </location>
</feature>
<dbReference type="InterPro" id="IPR036188">
    <property type="entry name" value="FAD/NAD-bd_sf"/>
</dbReference>
<comment type="caution">
    <text evidence="5">The sequence shown here is derived from an EMBL/GenBank/DDBJ whole genome shotgun (WGS) entry which is preliminary data.</text>
</comment>
<dbReference type="Pfam" id="PF01266">
    <property type="entry name" value="DAO"/>
    <property type="match status" value="1"/>
</dbReference>